<dbReference type="Gene3D" id="3.40.50.360">
    <property type="match status" value="1"/>
</dbReference>
<dbReference type="RefSeq" id="WP_191007024.1">
    <property type="nucleotide sequence ID" value="NZ_JACXAD010000031.1"/>
</dbReference>
<evidence type="ECO:0000313" key="2">
    <source>
        <dbReference type="Proteomes" id="UP000612233"/>
    </source>
</evidence>
<dbReference type="EMBL" id="JACXAD010000031">
    <property type="protein sequence ID" value="MBD2770213.1"/>
    <property type="molecule type" value="Genomic_DNA"/>
</dbReference>
<sequence length="47" mass="5286">MPVAKAETHLDKLHVADALVFGCPTYLGGRSTDCEQVMELTGRFWYQ</sequence>
<organism evidence="1 2">
    <name type="scientific">Hymenobacter montanus</name>
    <dbReference type="NCBI Taxonomy" id="2771359"/>
    <lineage>
        <taxon>Bacteria</taxon>
        <taxon>Pseudomonadati</taxon>
        <taxon>Bacteroidota</taxon>
        <taxon>Cytophagia</taxon>
        <taxon>Cytophagales</taxon>
        <taxon>Hymenobacteraceae</taxon>
        <taxon>Hymenobacter</taxon>
    </lineage>
</organism>
<dbReference type="AlphaFoldDB" id="A0A927GL28"/>
<dbReference type="SUPFAM" id="SSF52218">
    <property type="entry name" value="Flavoproteins"/>
    <property type="match status" value="1"/>
</dbReference>
<protein>
    <submittedName>
        <fullName evidence="1">Uncharacterized protein</fullName>
    </submittedName>
</protein>
<keyword evidence="2" id="KW-1185">Reference proteome</keyword>
<gene>
    <name evidence="1" type="ORF">IC235_20195</name>
</gene>
<comment type="caution">
    <text evidence="1">The sequence shown here is derived from an EMBL/GenBank/DDBJ whole genome shotgun (WGS) entry which is preliminary data.</text>
</comment>
<dbReference type="InterPro" id="IPR029039">
    <property type="entry name" value="Flavoprotein-like_sf"/>
</dbReference>
<reference evidence="1" key="1">
    <citation type="submission" date="2020-09" db="EMBL/GenBank/DDBJ databases">
        <authorList>
            <person name="Kim M.K."/>
        </authorList>
    </citation>
    <scope>NUCLEOTIDE SEQUENCE</scope>
    <source>
        <strain evidence="1">BT664</strain>
    </source>
</reference>
<accession>A0A927GL28</accession>
<evidence type="ECO:0000313" key="1">
    <source>
        <dbReference type="EMBL" id="MBD2770213.1"/>
    </source>
</evidence>
<proteinExistence type="predicted"/>
<dbReference type="Proteomes" id="UP000612233">
    <property type="component" value="Unassembled WGS sequence"/>
</dbReference>
<name>A0A927GL28_9BACT</name>